<dbReference type="EMBL" id="JBBHLI010000004">
    <property type="protein sequence ID" value="MEK9501208.1"/>
    <property type="molecule type" value="Genomic_DNA"/>
</dbReference>
<proteinExistence type="predicted"/>
<dbReference type="PANTHER" id="PTHR15160">
    <property type="entry name" value="VON HIPPEL-LINDAU PROTEIN"/>
    <property type="match status" value="1"/>
</dbReference>
<evidence type="ECO:0000259" key="1">
    <source>
        <dbReference type="PROSITE" id="PS51658"/>
    </source>
</evidence>
<dbReference type="PROSITE" id="PS51658">
    <property type="entry name" value="BFN"/>
    <property type="match status" value="1"/>
</dbReference>
<gene>
    <name evidence="2" type="ORF">WI372_09475</name>
</gene>
<dbReference type="Pfam" id="PF02577">
    <property type="entry name" value="BFN_dom"/>
    <property type="match status" value="1"/>
</dbReference>
<dbReference type="SUPFAM" id="SSF103256">
    <property type="entry name" value="Hypothetical protein TM0160"/>
    <property type="match status" value="1"/>
</dbReference>
<dbReference type="Gene3D" id="3.10.690.10">
    <property type="entry name" value="Bifunctional nuclease domain"/>
    <property type="match status" value="1"/>
</dbReference>
<name>A0ABU9E8Y9_9BACT</name>
<dbReference type="InterPro" id="IPR003729">
    <property type="entry name" value="Bi_nuclease_dom"/>
</dbReference>
<reference evidence="2 3" key="1">
    <citation type="submission" date="2024-02" db="EMBL/GenBank/DDBJ databases">
        <title>A novel Gemmatimonadota bacterium.</title>
        <authorList>
            <person name="Du Z.-J."/>
            <person name="Ye Y.-Q."/>
        </authorList>
    </citation>
    <scope>NUCLEOTIDE SEQUENCE [LARGE SCALE GENOMIC DNA]</scope>
    <source>
        <strain evidence="2 3">DH-20</strain>
    </source>
</reference>
<evidence type="ECO:0000313" key="3">
    <source>
        <dbReference type="Proteomes" id="UP001484239"/>
    </source>
</evidence>
<protein>
    <submittedName>
        <fullName evidence="2">Bifunctional nuclease family protein</fullName>
    </submittedName>
</protein>
<feature type="domain" description="BFN" evidence="1">
    <location>
        <begin position="2"/>
        <end position="133"/>
    </location>
</feature>
<comment type="caution">
    <text evidence="2">The sequence shown here is derived from an EMBL/GenBank/DDBJ whole genome shotgun (WGS) entry which is preliminary data.</text>
</comment>
<dbReference type="PANTHER" id="PTHR15160:SF1">
    <property type="entry name" value="VON HIPPEL-LINDAU DISEASE TUMOR SUPPRESSOR"/>
    <property type="match status" value="1"/>
</dbReference>
<evidence type="ECO:0000313" key="2">
    <source>
        <dbReference type="EMBL" id="MEK9501208.1"/>
    </source>
</evidence>
<keyword evidence="3" id="KW-1185">Reference proteome</keyword>
<accession>A0ABU9E8Y9</accession>
<organism evidence="2 3">
    <name type="scientific">Gaopeijia maritima</name>
    <dbReference type="NCBI Taxonomy" id="3119007"/>
    <lineage>
        <taxon>Bacteria</taxon>
        <taxon>Pseudomonadati</taxon>
        <taxon>Gemmatimonadota</taxon>
        <taxon>Longimicrobiia</taxon>
        <taxon>Gaopeijiales</taxon>
        <taxon>Gaopeijiaceae</taxon>
        <taxon>Gaopeijia</taxon>
    </lineage>
</organism>
<dbReference type="InterPro" id="IPR036104">
    <property type="entry name" value="BFN_sf"/>
</dbReference>
<sequence length="182" mass="19749">MLVEVEVQSLGMDRTTRSPVVVLRERGGDRVLPIWIGAAEASAIAMHLAGVDFPRPLTHDLVRSILTALDTTLLRVEVPRVDEGTYHASLVLRRGTDAVRVDARPSDSIAIAIRTGSTIVVADDLLRHMDLQVDEGEGTLTSPEVVQEVDLSGDAASSPLTAQDLADYLRKLDPEDFGRFTP</sequence>
<dbReference type="RefSeq" id="WP_405277347.1">
    <property type="nucleotide sequence ID" value="NZ_CP144380.1"/>
</dbReference>
<dbReference type="Proteomes" id="UP001484239">
    <property type="component" value="Unassembled WGS sequence"/>
</dbReference>